<evidence type="ECO:0000259" key="2">
    <source>
        <dbReference type="PROSITE" id="PS50191"/>
    </source>
</evidence>
<feature type="domain" description="CRAL-TRIO" evidence="2">
    <location>
        <begin position="83"/>
        <end position="228"/>
    </location>
</feature>
<sequence length="385" mass="44274">MEEHKNVTDIKTHKAPKHKQEEALKEFKEAIADLRKPQHDDYELLKWLKARQYDVVKAEEMYRTSMAYRQKLGVDKLLEEYEPPEVLKMYLAGGFSGYDKEGSPVKVELFGRLDIKGIVYSAKKVDLEKTKLLQCEKTVMDWKQQSEKMYLHLVKVLEDNYPEMMKRMFVVNAPRIFPLLYKLCRPLISEDTRNKIHVLGSNFKDTLLKYIDAEELPMFLGGLKTDPDGNPRCVTMICQGGEVPKEYYLLDNKDDDHMKTASISRGGKLCLSYQVDVAGSVLRWEFKTEDFDIDFGVFMVQGENSVPVVPLQRVNSHIVPEDGTLICEETGTYDVVFSNSFSWARGKDIRYVVELITPAEEGTQNEIQALLDQATATWDSLVTNK</sequence>
<dbReference type="SUPFAM" id="SSF46938">
    <property type="entry name" value="CRAL/TRIO N-terminal domain"/>
    <property type="match status" value="1"/>
</dbReference>
<evidence type="ECO:0000256" key="1">
    <source>
        <dbReference type="SAM" id="MobiDB-lite"/>
    </source>
</evidence>
<dbReference type="SMART" id="SM01100">
    <property type="entry name" value="CRAL_TRIO_N"/>
    <property type="match status" value="1"/>
</dbReference>
<protein>
    <recommendedName>
        <fullName evidence="6">CRAL-TRIO domain-containing protein</fullName>
    </recommendedName>
</protein>
<dbReference type="InterPro" id="IPR009038">
    <property type="entry name" value="GOLD_dom"/>
</dbReference>
<reference evidence="4 5" key="1">
    <citation type="submission" date="2018-04" db="EMBL/GenBank/DDBJ databases">
        <title>The genome of golden apple snail Pomacea canaliculata provides insight into stress tolerance and invasive adaptation.</title>
        <authorList>
            <person name="Liu C."/>
            <person name="Liu B."/>
            <person name="Ren Y."/>
            <person name="Zhang Y."/>
            <person name="Wang H."/>
            <person name="Li S."/>
            <person name="Jiang F."/>
            <person name="Yin L."/>
            <person name="Zhang G."/>
            <person name="Qian W."/>
            <person name="Fan W."/>
        </authorList>
    </citation>
    <scope>NUCLEOTIDE SEQUENCE [LARGE SCALE GENOMIC DNA]</scope>
    <source>
        <strain evidence="4">SZHN2017</strain>
        <tissue evidence="4">Muscle</tissue>
    </source>
</reference>
<dbReference type="Gene3D" id="2.60.120.680">
    <property type="entry name" value="GOLD domain"/>
    <property type="match status" value="1"/>
</dbReference>
<dbReference type="Gene3D" id="3.40.525.10">
    <property type="entry name" value="CRAL-TRIO lipid binding domain"/>
    <property type="match status" value="2"/>
</dbReference>
<dbReference type="InterPro" id="IPR036273">
    <property type="entry name" value="CRAL/TRIO_N_dom_sf"/>
</dbReference>
<dbReference type="InterPro" id="IPR011074">
    <property type="entry name" value="CRAL/TRIO_N_dom"/>
</dbReference>
<dbReference type="PANTHER" id="PTHR23324:SF83">
    <property type="entry name" value="SEC14-LIKE PROTEIN 2"/>
    <property type="match status" value="1"/>
</dbReference>
<dbReference type="Proteomes" id="UP000245119">
    <property type="component" value="Linkage Group LG4"/>
</dbReference>
<dbReference type="SUPFAM" id="SSF52087">
    <property type="entry name" value="CRAL/TRIO domain"/>
    <property type="match status" value="1"/>
</dbReference>
<dbReference type="PROSITE" id="PS50866">
    <property type="entry name" value="GOLD"/>
    <property type="match status" value="1"/>
</dbReference>
<dbReference type="OrthoDB" id="1434354at2759"/>
<dbReference type="PANTHER" id="PTHR23324">
    <property type="entry name" value="SEC14 RELATED PROTEIN"/>
    <property type="match status" value="1"/>
</dbReference>
<evidence type="ECO:0000259" key="3">
    <source>
        <dbReference type="PROSITE" id="PS50866"/>
    </source>
</evidence>
<dbReference type="InterPro" id="IPR036598">
    <property type="entry name" value="GOLD_dom_sf"/>
</dbReference>
<dbReference type="InterPro" id="IPR001251">
    <property type="entry name" value="CRAL-TRIO_dom"/>
</dbReference>
<dbReference type="STRING" id="400727.A0A2T7PCU7"/>
<feature type="domain" description="GOLD" evidence="3">
    <location>
        <begin position="231"/>
        <end position="355"/>
    </location>
</feature>
<gene>
    <name evidence="4" type="ORF">C0Q70_06668</name>
</gene>
<dbReference type="CDD" id="cd00170">
    <property type="entry name" value="SEC14"/>
    <property type="match status" value="1"/>
</dbReference>
<evidence type="ECO:0000313" key="5">
    <source>
        <dbReference type="Proteomes" id="UP000245119"/>
    </source>
</evidence>
<dbReference type="Pfam" id="PF00650">
    <property type="entry name" value="CRAL_TRIO"/>
    <property type="match status" value="1"/>
</dbReference>
<dbReference type="GO" id="GO:0005737">
    <property type="term" value="C:cytoplasm"/>
    <property type="evidence" value="ECO:0007669"/>
    <property type="project" value="TreeGrafter"/>
</dbReference>
<name>A0A2T7PCU7_POMCA</name>
<dbReference type="AlphaFoldDB" id="A0A2T7PCU7"/>
<accession>A0A2T7PCU7</accession>
<dbReference type="PROSITE" id="PS50191">
    <property type="entry name" value="CRAL_TRIO"/>
    <property type="match status" value="1"/>
</dbReference>
<evidence type="ECO:0000313" key="4">
    <source>
        <dbReference type="EMBL" id="PVD31256.1"/>
    </source>
</evidence>
<evidence type="ECO:0008006" key="6">
    <source>
        <dbReference type="Google" id="ProtNLM"/>
    </source>
</evidence>
<dbReference type="InterPro" id="IPR051064">
    <property type="entry name" value="SEC14/CRAL-TRIO_domain"/>
</dbReference>
<feature type="region of interest" description="Disordered" evidence="1">
    <location>
        <begin position="1"/>
        <end position="20"/>
    </location>
</feature>
<dbReference type="InterPro" id="IPR036865">
    <property type="entry name" value="CRAL-TRIO_dom_sf"/>
</dbReference>
<dbReference type="EMBL" id="PZQS01000004">
    <property type="protein sequence ID" value="PVD31256.1"/>
    <property type="molecule type" value="Genomic_DNA"/>
</dbReference>
<organism evidence="4 5">
    <name type="scientific">Pomacea canaliculata</name>
    <name type="common">Golden apple snail</name>
    <dbReference type="NCBI Taxonomy" id="400727"/>
    <lineage>
        <taxon>Eukaryota</taxon>
        <taxon>Metazoa</taxon>
        <taxon>Spiralia</taxon>
        <taxon>Lophotrochozoa</taxon>
        <taxon>Mollusca</taxon>
        <taxon>Gastropoda</taxon>
        <taxon>Caenogastropoda</taxon>
        <taxon>Architaenioglossa</taxon>
        <taxon>Ampullarioidea</taxon>
        <taxon>Ampullariidae</taxon>
        <taxon>Pomacea</taxon>
    </lineage>
</organism>
<comment type="caution">
    <text evidence="4">The sequence shown here is derived from an EMBL/GenBank/DDBJ whole genome shotgun (WGS) entry which is preliminary data.</text>
</comment>
<dbReference type="SUPFAM" id="SSF101576">
    <property type="entry name" value="Supernatant protein factor (SPF), C-terminal domain"/>
    <property type="match status" value="1"/>
</dbReference>
<dbReference type="SMART" id="SM00516">
    <property type="entry name" value="SEC14"/>
    <property type="match status" value="1"/>
</dbReference>
<keyword evidence="5" id="KW-1185">Reference proteome</keyword>
<proteinExistence type="predicted"/>